<dbReference type="AlphaFoldDB" id="A0AAD8J0X8"/>
<dbReference type="InterPro" id="IPR051348">
    <property type="entry name" value="U-box_ubiquitin_ligases"/>
</dbReference>
<organism evidence="4 5">
    <name type="scientific">Heracleum sosnowskyi</name>
    <dbReference type="NCBI Taxonomy" id="360622"/>
    <lineage>
        <taxon>Eukaryota</taxon>
        <taxon>Viridiplantae</taxon>
        <taxon>Streptophyta</taxon>
        <taxon>Embryophyta</taxon>
        <taxon>Tracheophyta</taxon>
        <taxon>Spermatophyta</taxon>
        <taxon>Magnoliopsida</taxon>
        <taxon>eudicotyledons</taxon>
        <taxon>Gunneridae</taxon>
        <taxon>Pentapetalae</taxon>
        <taxon>asterids</taxon>
        <taxon>campanulids</taxon>
        <taxon>Apiales</taxon>
        <taxon>Apiaceae</taxon>
        <taxon>Apioideae</taxon>
        <taxon>apioid superclade</taxon>
        <taxon>Tordylieae</taxon>
        <taxon>Tordyliinae</taxon>
        <taxon>Heracleum</taxon>
    </lineage>
</organism>
<evidence type="ECO:0000256" key="1">
    <source>
        <dbReference type="ARBA" id="ARBA00000900"/>
    </source>
</evidence>
<dbReference type="Proteomes" id="UP001237642">
    <property type="component" value="Unassembled WGS sequence"/>
</dbReference>
<dbReference type="EMBL" id="JAUIZM010000003">
    <property type="protein sequence ID" value="KAK1394331.1"/>
    <property type="molecule type" value="Genomic_DNA"/>
</dbReference>
<keyword evidence="5" id="KW-1185">Reference proteome</keyword>
<sequence>MGAHRRLYAELKVRKDEEVKKQPLHVLSENDVHYRKYTLEEIEAAIDKFSESLMIGEVGYESKLDHTAVAIKFLRSDGVAVAQGKGNSTKRYCGIRFIIVLECHVFHEASQHGPFHILFWDNATPNYNCKVANGLIHHAEKAVADGAFESILDLYVSDWPVEESLSCQNNTEMW</sequence>
<evidence type="ECO:0000313" key="4">
    <source>
        <dbReference type="EMBL" id="KAK1394331.1"/>
    </source>
</evidence>
<reference evidence="4" key="2">
    <citation type="submission" date="2023-05" db="EMBL/GenBank/DDBJ databases">
        <authorList>
            <person name="Schelkunov M.I."/>
        </authorList>
    </citation>
    <scope>NUCLEOTIDE SEQUENCE</scope>
    <source>
        <strain evidence="4">Hsosn_3</strain>
        <tissue evidence="4">Leaf</tissue>
    </source>
</reference>
<dbReference type="EC" id="2.3.2.27" evidence="2"/>
<dbReference type="GO" id="GO:0061630">
    <property type="term" value="F:ubiquitin protein ligase activity"/>
    <property type="evidence" value="ECO:0007669"/>
    <property type="project" value="UniProtKB-EC"/>
</dbReference>
<accession>A0AAD8J0X8</accession>
<gene>
    <name evidence="4" type="ORF">POM88_013387</name>
</gene>
<evidence type="ECO:0000256" key="2">
    <source>
        <dbReference type="ARBA" id="ARBA00012483"/>
    </source>
</evidence>
<name>A0AAD8J0X8_9APIA</name>
<evidence type="ECO:0000256" key="3">
    <source>
        <dbReference type="ARBA" id="ARBA00022786"/>
    </source>
</evidence>
<dbReference type="PANTHER" id="PTHR45647">
    <property type="entry name" value="OS02G0152300 PROTEIN"/>
    <property type="match status" value="1"/>
</dbReference>
<comment type="caution">
    <text evidence="4">The sequence shown here is derived from an EMBL/GenBank/DDBJ whole genome shotgun (WGS) entry which is preliminary data.</text>
</comment>
<keyword evidence="3" id="KW-0833">Ubl conjugation pathway</keyword>
<evidence type="ECO:0000313" key="5">
    <source>
        <dbReference type="Proteomes" id="UP001237642"/>
    </source>
</evidence>
<reference evidence="4" key="1">
    <citation type="submission" date="2023-02" db="EMBL/GenBank/DDBJ databases">
        <title>Genome of toxic invasive species Heracleum sosnowskyi carries increased number of genes despite the absence of recent whole-genome duplications.</title>
        <authorList>
            <person name="Schelkunov M."/>
            <person name="Shtratnikova V."/>
            <person name="Makarenko M."/>
            <person name="Klepikova A."/>
            <person name="Omelchenko D."/>
            <person name="Novikova G."/>
            <person name="Obukhova E."/>
            <person name="Bogdanov V."/>
            <person name="Penin A."/>
            <person name="Logacheva M."/>
        </authorList>
    </citation>
    <scope>NUCLEOTIDE SEQUENCE</scope>
    <source>
        <strain evidence="4">Hsosn_3</strain>
        <tissue evidence="4">Leaf</tissue>
    </source>
</reference>
<protein>
    <recommendedName>
        <fullName evidence="2">RING-type E3 ubiquitin transferase</fullName>
        <ecNumber evidence="2">2.3.2.27</ecNumber>
    </recommendedName>
</protein>
<dbReference type="PANTHER" id="PTHR45647:SF93">
    <property type="entry name" value="KINASE WITH ADENINE NUCLEOTIDE ALPHA HYDROLASES-LIKE DOMAIN-CONTAINING PROTEIN"/>
    <property type="match status" value="1"/>
</dbReference>
<proteinExistence type="predicted"/>
<comment type="catalytic activity">
    <reaction evidence="1">
        <text>S-ubiquitinyl-[E2 ubiquitin-conjugating enzyme]-L-cysteine + [acceptor protein]-L-lysine = [E2 ubiquitin-conjugating enzyme]-L-cysteine + N(6)-ubiquitinyl-[acceptor protein]-L-lysine.</text>
        <dbReference type="EC" id="2.3.2.27"/>
    </reaction>
</comment>